<dbReference type="Gramene" id="TVU20603">
    <property type="protein sequence ID" value="TVU20603"/>
    <property type="gene ID" value="EJB05_36817"/>
</dbReference>
<evidence type="ECO:0000256" key="6">
    <source>
        <dbReference type="ARBA" id="ARBA00022741"/>
    </source>
</evidence>
<evidence type="ECO:0000256" key="3">
    <source>
        <dbReference type="ARBA" id="ARBA00022527"/>
    </source>
</evidence>
<evidence type="ECO:0000256" key="7">
    <source>
        <dbReference type="ARBA" id="ARBA00022840"/>
    </source>
</evidence>
<dbReference type="PANTHER" id="PTHR47982">
    <property type="entry name" value="PROLINE-RICH RECEPTOR-LIKE PROTEIN KINASE PERK4"/>
    <property type="match status" value="1"/>
</dbReference>
<dbReference type="OrthoDB" id="685538at2759"/>
<evidence type="ECO:0000256" key="12">
    <source>
        <dbReference type="SAM" id="MobiDB-lite"/>
    </source>
</evidence>
<reference evidence="14 15" key="1">
    <citation type="journal article" date="2019" name="Sci. Rep.">
        <title>A high-quality genome of Eragrostis curvula grass provides insights into Poaceae evolution and supports new strategies to enhance forage quality.</title>
        <authorList>
            <person name="Carballo J."/>
            <person name="Santos B.A.C.M."/>
            <person name="Zappacosta D."/>
            <person name="Garbus I."/>
            <person name="Selva J.P."/>
            <person name="Gallo C.A."/>
            <person name="Diaz A."/>
            <person name="Albertini E."/>
            <person name="Caccamo M."/>
            <person name="Echenique V."/>
        </authorList>
    </citation>
    <scope>NUCLEOTIDE SEQUENCE [LARGE SCALE GENOMIC DNA]</scope>
    <source>
        <strain evidence="15">cv. Victoria</strain>
        <tissue evidence="14">Leaf</tissue>
    </source>
</reference>
<evidence type="ECO:0000256" key="1">
    <source>
        <dbReference type="ARBA" id="ARBA00004162"/>
    </source>
</evidence>
<evidence type="ECO:0000256" key="5">
    <source>
        <dbReference type="ARBA" id="ARBA00022692"/>
    </source>
</evidence>
<keyword evidence="9" id="KW-0472">Membrane</keyword>
<feature type="compositionally biased region" description="Low complexity" evidence="12">
    <location>
        <begin position="176"/>
        <end position="205"/>
    </location>
</feature>
<dbReference type="Proteomes" id="UP000324897">
    <property type="component" value="Chromosome 7"/>
</dbReference>
<protein>
    <recommendedName>
        <fullName evidence="2">non-specific serine/threonine protein kinase</fullName>
        <ecNumber evidence="2">2.7.11.1</ecNumber>
    </recommendedName>
</protein>
<comment type="catalytic activity">
    <reaction evidence="11">
        <text>L-seryl-[protein] + ATP = O-phospho-L-seryl-[protein] + ADP + H(+)</text>
        <dbReference type="Rhea" id="RHEA:17989"/>
        <dbReference type="Rhea" id="RHEA-COMP:9863"/>
        <dbReference type="Rhea" id="RHEA-COMP:11604"/>
        <dbReference type="ChEBI" id="CHEBI:15378"/>
        <dbReference type="ChEBI" id="CHEBI:29999"/>
        <dbReference type="ChEBI" id="CHEBI:30616"/>
        <dbReference type="ChEBI" id="CHEBI:83421"/>
        <dbReference type="ChEBI" id="CHEBI:456216"/>
        <dbReference type="EC" id="2.7.11.1"/>
    </reaction>
</comment>
<dbReference type="PANTHER" id="PTHR47982:SF48">
    <property type="entry name" value="NON-SPECIFIC SERINE_THREONINE PROTEIN KINASE"/>
    <property type="match status" value="1"/>
</dbReference>
<evidence type="ECO:0000256" key="4">
    <source>
        <dbReference type="ARBA" id="ARBA00022679"/>
    </source>
</evidence>
<dbReference type="Gene3D" id="1.10.510.10">
    <property type="entry name" value="Transferase(Phosphotransferase) domain 1"/>
    <property type="match status" value="1"/>
</dbReference>
<evidence type="ECO:0000256" key="8">
    <source>
        <dbReference type="ARBA" id="ARBA00022989"/>
    </source>
</evidence>
<evidence type="ECO:0000256" key="9">
    <source>
        <dbReference type="ARBA" id="ARBA00023136"/>
    </source>
</evidence>
<dbReference type="PROSITE" id="PS50011">
    <property type="entry name" value="PROTEIN_KINASE_DOM"/>
    <property type="match status" value="1"/>
</dbReference>
<dbReference type="InterPro" id="IPR001245">
    <property type="entry name" value="Ser-Thr/Tyr_kinase_cat_dom"/>
</dbReference>
<keyword evidence="5" id="KW-0812">Transmembrane</keyword>
<evidence type="ECO:0000256" key="2">
    <source>
        <dbReference type="ARBA" id="ARBA00012513"/>
    </source>
</evidence>
<dbReference type="SUPFAM" id="SSF56112">
    <property type="entry name" value="Protein kinase-like (PK-like)"/>
    <property type="match status" value="1"/>
</dbReference>
<dbReference type="InterPro" id="IPR047117">
    <property type="entry name" value="PERK1-13-like"/>
</dbReference>
<dbReference type="AlphaFoldDB" id="A0A5J9UAG1"/>
<keyword evidence="6" id="KW-0547">Nucleotide-binding</keyword>
<dbReference type="GO" id="GO:0005524">
    <property type="term" value="F:ATP binding"/>
    <property type="evidence" value="ECO:0007669"/>
    <property type="project" value="UniProtKB-KW"/>
</dbReference>
<evidence type="ECO:0000256" key="11">
    <source>
        <dbReference type="ARBA" id="ARBA00048679"/>
    </source>
</evidence>
<dbReference type="GO" id="GO:0005886">
    <property type="term" value="C:plasma membrane"/>
    <property type="evidence" value="ECO:0007669"/>
    <property type="project" value="UniProtKB-SubCell"/>
</dbReference>
<evidence type="ECO:0000313" key="15">
    <source>
        <dbReference type="Proteomes" id="UP000324897"/>
    </source>
</evidence>
<keyword evidence="15" id="KW-1185">Reference proteome</keyword>
<evidence type="ECO:0000313" key="14">
    <source>
        <dbReference type="EMBL" id="TVU20603.1"/>
    </source>
</evidence>
<organism evidence="14 15">
    <name type="scientific">Eragrostis curvula</name>
    <name type="common">weeping love grass</name>
    <dbReference type="NCBI Taxonomy" id="38414"/>
    <lineage>
        <taxon>Eukaryota</taxon>
        <taxon>Viridiplantae</taxon>
        <taxon>Streptophyta</taxon>
        <taxon>Embryophyta</taxon>
        <taxon>Tracheophyta</taxon>
        <taxon>Spermatophyta</taxon>
        <taxon>Magnoliopsida</taxon>
        <taxon>Liliopsida</taxon>
        <taxon>Poales</taxon>
        <taxon>Poaceae</taxon>
        <taxon>PACMAD clade</taxon>
        <taxon>Chloridoideae</taxon>
        <taxon>Eragrostideae</taxon>
        <taxon>Eragrostidinae</taxon>
        <taxon>Eragrostis</taxon>
    </lineage>
</organism>
<feature type="compositionally biased region" description="Basic residues" evidence="12">
    <location>
        <begin position="224"/>
        <end position="235"/>
    </location>
</feature>
<evidence type="ECO:0000256" key="10">
    <source>
        <dbReference type="ARBA" id="ARBA00047899"/>
    </source>
</evidence>
<gene>
    <name evidence="14" type="ORF">EJB05_36817</name>
</gene>
<keyword evidence="3" id="KW-0418">Kinase</keyword>
<dbReference type="GO" id="GO:0004674">
    <property type="term" value="F:protein serine/threonine kinase activity"/>
    <property type="evidence" value="ECO:0007669"/>
    <property type="project" value="UniProtKB-KW"/>
</dbReference>
<dbReference type="Pfam" id="PF07714">
    <property type="entry name" value="PK_Tyr_Ser-Thr"/>
    <property type="match status" value="1"/>
</dbReference>
<evidence type="ECO:0000259" key="13">
    <source>
        <dbReference type="PROSITE" id="PS50011"/>
    </source>
</evidence>
<comment type="caution">
    <text evidence="14">The sequence shown here is derived from an EMBL/GenBank/DDBJ whole genome shotgun (WGS) entry which is preliminary data.</text>
</comment>
<feature type="region of interest" description="Disordered" evidence="12">
    <location>
        <begin position="148"/>
        <end position="235"/>
    </location>
</feature>
<comment type="subcellular location">
    <subcellularLocation>
        <location evidence="1">Cell membrane</location>
        <topology evidence="1">Single-pass membrane protein</topology>
    </subcellularLocation>
</comment>
<keyword evidence="3" id="KW-0723">Serine/threonine-protein kinase</keyword>
<accession>A0A5J9UAG1</accession>
<feature type="compositionally biased region" description="Polar residues" evidence="12">
    <location>
        <begin position="151"/>
        <end position="168"/>
    </location>
</feature>
<name>A0A5J9UAG1_9POAL</name>
<comment type="catalytic activity">
    <reaction evidence="10">
        <text>L-threonyl-[protein] + ATP = O-phospho-L-threonyl-[protein] + ADP + H(+)</text>
        <dbReference type="Rhea" id="RHEA:46608"/>
        <dbReference type="Rhea" id="RHEA-COMP:11060"/>
        <dbReference type="Rhea" id="RHEA-COMP:11605"/>
        <dbReference type="ChEBI" id="CHEBI:15378"/>
        <dbReference type="ChEBI" id="CHEBI:30013"/>
        <dbReference type="ChEBI" id="CHEBI:30616"/>
        <dbReference type="ChEBI" id="CHEBI:61977"/>
        <dbReference type="ChEBI" id="CHEBI:456216"/>
        <dbReference type="EC" id="2.7.11.1"/>
    </reaction>
</comment>
<dbReference type="EC" id="2.7.11.1" evidence="2"/>
<keyword evidence="4" id="KW-0808">Transferase</keyword>
<dbReference type="InterPro" id="IPR000719">
    <property type="entry name" value="Prot_kinase_dom"/>
</dbReference>
<sequence length="235" mass="25140">MGTFGYLAPEYATSGRVTDRSDVYSFGVLLLELITGKKPVLSDEPYNDETLARPLLTKALEEVVFDELIDPKLEANYDANDMQLLIACAAAAVRQTARSRPRMSQIVRYLEGQLSVEALNAGVAPGQSEEQDDRAGEQIRRMRRMAFVPGTTGTLTENMSSSYVSEPTSEYGLNPSSSSTSDDAGTAEAAATDTQATSTLTRTASGSGDGTSVQNSSAAEGMSRRTRSRRGAADE</sequence>
<proteinExistence type="predicted"/>
<keyword evidence="7" id="KW-0067">ATP-binding</keyword>
<feature type="domain" description="Protein kinase" evidence="13">
    <location>
        <begin position="1"/>
        <end position="114"/>
    </location>
</feature>
<dbReference type="EMBL" id="RWGY01000029">
    <property type="protein sequence ID" value="TVU20603.1"/>
    <property type="molecule type" value="Genomic_DNA"/>
</dbReference>
<keyword evidence="8" id="KW-1133">Transmembrane helix</keyword>
<dbReference type="InterPro" id="IPR011009">
    <property type="entry name" value="Kinase-like_dom_sf"/>
</dbReference>